<protein>
    <submittedName>
        <fullName evidence="3">Uncharacterized protein</fullName>
    </submittedName>
</protein>
<evidence type="ECO:0000256" key="2">
    <source>
        <dbReference type="SAM" id="MobiDB-lite"/>
    </source>
</evidence>
<accession>A0AAD1X9D8</accession>
<organism evidence="3 4">
    <name type="scientific">Euplotes crassus</name>
    <dbReference type="NCBI Taxonomy" id="5936"/>
    <lineage>
        <taxon>Eukaryota</taxon>
        <taxon>Sar</taxon>
        <taxon>Alveolata</taxon>
        <taxon>Ciliophora</taxon>
        <taxon>Intramacronucleata</taxon>
        <taxon>Spirotrichea</taxon>
        <taxon>Hypotrichia</taxon>
        <taxon>Euplotida</taxon>
        <taxon>Euplotidae</taxon>
        <taxon>Moneuplotes</taxon>
    </lineage>
</organism>
<feature type="compositionally biased region" description="Basic and acidic residues" evidence="2">
    <location>
        <begin position="134"/>
        <end position="146"/>
    </location>
</feature>
<evidence type="ECO:0000256" key="1">
    <source>
        <dbReference type="SAM" id="Coils"/>
    </source>
</evidence>
<feature type="region of interest" description="Disordered" evidence="2">
    <location>
        <begin position="390"/>
        <end position="463"/>
    </location>
</feature>
<keyword evidence="1" id="KW-0175">Coiled coil</keyword>
<feature type="compositionally biased region" description="Polar residues" evidence="2">
    <location>
        <begin position="435"/>
        <end position="444"/>
    </location>
</feature>
<comment type="caution">
    <text evidence="3">The sequence shown here is derived from an EMBL/GenBank/DDBJ whole genome shotgun (WGS) entry which is preliminary data.</text>
</comment>
<feature type="region of interest" description="Disordered" evidence="2">
    <location>
        <begin position="134"/>
        <end position="162"/>
    </location>
</feature>
<feature type="compositionally biased region" description="Low complexity" evidence="2">
    <location>
        <begin position="421"/>
        <end position="434"/>
    </location>
</feature>
<feature type="region of interest" description="Disordered" evidence="2">
    <location>
        <begin position="22"/>
        <end position="53"/>
    </location>
</feature>
<dbReference type="Proteomes" id="UP001295684">
    <property type="component" value="Unassembled WGS sequence"/>
</dbReference>
<feature type="compositionally biased region" description="Acidic residues" evidence="2">
    <location>
        <begin position="147"/>
        <end position="159"/>
    </location>
</feature>
<evidence type="ECO:0000313" key="3">
    <source>
        <dbReference type="EMBL" id="CAI2368019.1"/>
    </source>
</evidence>
<reference evidence="3" key="1">
    <citation type="submission" date="2023-07" db="EMBL/GenBank/DDBJ databases">
        <authorList>
            <consortium name="AG Swart"/>
            <person name="Singh M."/>
            <person name="Singh A."/>
            <person name="Seah K."/>
            <person name="Emmerich C."/>
        </authorList>
    </citation>
    <scope>NUCLEOTIDE SEQUENCE</scope>
    <source>
        <strain evidence="3">DP1</strain>
    </source>
</reference>
<dbReference type="EMBL" id="CAMPGE010009146">
    <property type="protein sequence ID" value="CAI2368019.1"/>
    <property type="molecule type" value="Genomic_DNA"/>
</dbReference>
<keyword evidence="4" id="KW-1185">Reference proteome</keyword>
<sequence>MEDIEKLEEQFSTLAESILRSSKRSYQRQRDPELTLESEDTFSSKEEATGETQKLVDFSSNLLSKCKQLTEEREEGYGGNFDMFLELENQNDQLKQKLETVEGILARREKEIEQMSQENQDLEYINRGNERRMQTMEAEHKSKIQELQDENSNSDEDLENTSHSYSLIKTKDTAIPRRSKQFNTQSYKPVLTNTEETKRLTKVVMDLFKLTHHVVDQFQNQKEQFEGQETVIQRIDDEIEKILSKQKELINAQVDLSTGVNDMSDELEEHWKLIEQITAENKTLDERMYKMTEKTIPSLKTFLLNKSTMLMNSLKQSSTAVGSSHPRSSIVLENQLNQINVSSLDQHLPVMNSVTSNDIAESYSSSTSIEGPREEMLKQDSVYMRVEESVQSSGLLGNRARELEEDPEIQKPSVLDEIDDVSSNSSVQSDLESQPRQTISTNGVENEKESSNNDSEPEEFDVDKQREIRKATQSLTSPKTFVQNKSEAMIPQSELLKRSSNVETKMKKSSLETILEKTRETKDSRLMKSSIMIDDIAQNRNLRASTLGIRRNSVMPKMISRLTDSDKEFTKVKTSKNWKIQGDKLYTQMVNSYNHQLRQKYICDLAAMKVLSDRKIPGYDISTLQKAQVESSSKGPTLGSIHYEEGKLESKDSNYHFGNLQSMTRVNTGRKESEIQTSLKDRDNSYHRIIDDETHIPEQKSSSLKKKIKEVQFGASKSRDGSHNITNNSRSDKCCTIF</sequence>
<proteinExistence type="predicted"/>
<name>A0AAD1X9D8_EUPCR</name>
<feature type="coiled-coil region" evidence="1">
    <location>
        <begin position="232"/>
        <end position="294"/>
    </location>
</feature>
<gene>
    <name evidence="3" type="ORF">ECRASSUSDP1_LOCUS9308</name>
</gene>
<evidence type="ECO:0000313" key="4">
    <source>
        <dbReference type="Proteomes" id="UP001295684"/>
    </source>
</evidence>
<dbReference type="AlphaFoldDB" id="A0AAD1X9D8"/>